<organism evidence="6 7">
    <name type="scientific">Sphingobacterium griseoflavum</name>
    <dbReference type="NCBI Taxonomy" id="1474952"/>
    <lineage>
        <taxon>Bacteria</taxon>
        <taxon>Pseudomonadati</taxon>
        <taxon>Bacteroidota</taxon>
        <taxon>Sphingobacteriia</taxon>
        <taxon>Sphingobacteriales</taxon>
        <taxon>Sphingobacteriaceae</taxon>
        <taxon>Sphingobacterium</taxon>
    </lineage>
</organism>
<dbReference type="EC" id="3.5.1.28" evidence="2"/>
<gene>
    <name evidence="6" type="ORF">GCM10017764_00390</name>
</gene>
<dbReference type="Proteomes" id="UP000620550">
    <property type="component" value="Unassembled WGS sequence"/>
</dbReference>
<comment type="caution">
    <text evidence="6">The sequence shown here is derived from an EMBL/GenBank/DDBJ whole genome shotgun (WGS) entry which is preliminary data.</text>
</comment>
<dbReference type="SUPFAM" id="SSF53187">
    <property type="entry name" value="Zn-dependent exopeptidases"/>
    <property type="match status" value="1"/>
</dbReference>
<evidence type="ECO:0000256" key="3">
    <source>
        <dbReference type="ARBA" id="ARBA00022801"/>
    </source>
</evidence>
<evidence type="ECO:0000313" key="7">
    <source>
        <dbReference type="Proteomes" id="UP000620550"/>
    </source>
</evidence>
<evidence type="ECO:0000256" key="1">
    <source>
        <dbReference type="ARBA" id="ARBA00001561"/>
    </source>
</evidence>
<keyword evidence="4" id="KW-0732">Signal</keyword>
<sequence length="289" mass="31961">MTKNLNVKKWNLFVAAIFTLTLTISATAPPPEKPRQAGGSAQKLRTIVLDAGHGGHDAGARGRQSNEKDVALSVALKLGKKIEDEMPGVQVIFTRKTDVFIPLYERPAVANKNKADLFISIHCNSADRDRRVKNSRGRYVNSVVRNPSVRGTETFVCGFNRLGSQDVAIRENASILLEDNYKENYGGFDPKDPSSMIVFQLMKNQFRRESIKLASNMQDEFVKSSRVNRGVQELSLAVLATAGMPSVLTEIGFISSPDEEEYMLSTAGQSEIVTNLFNAIKTYKTATER</sequence>
<dbReference type="CDD" id="cd02696">
    <property type="entry name" value="MurNAc-LAA"/>
    <property type="match status" value="1"/>
</dbReference>
<dbReference type="RefSeq" id="WP_189624585.1">
    <property type="nucleotide sequence ID" value="NZ_BNAF01000001.1"/>
</dbReference>
<reference evidence="7" key="1">
    <citation type="journal article" date="2019" name="Int. J. Syst. Evol. Microbiol.">
        <title>The Global Catalogue of Microorganisms (GCM) 10K type strain sequencing project: providing services to taxonomists for standard genome sequencing and annotation.</title>
        <authorList>
            <consortium name="The Broad Institute Genomics Platform"/>
            <consortium name="The Broad Institute Genome Sequencing Center for Infectious Disease"/>
            <person name="Wu L."/>
            <person name="Ma J."/>
        </authorList>
    </citation>
    <scope>NUCLEOTIDE SEQUENCE [LARGE SCALE GENOMIC DNA]</scope>
    <source>
        <strain evidence="7">CGMCC 1.12966</strain>
    </source>
</reference>
<feature type="chain" id="PRO_5047400248" description="N-acetylmuramoyl-L-alanine amidase" evidence="4">
    <location>
        <begin position="29"/>
        <end position="289"/>
    </location>
</feature>
<dbReference type="Gene3D" id="3.40.630.40">
    <property type="entry name" value="Zn-dependent exopeptidases"/>
    <property type="match status" value="1"/>
</dbReference>
<accession>A0ABQ3HRH0</accession>
<dbReference type="PANTHER" id="PTHR30404:SF0">
    <property type="entry name" value="N-ACETYLMURAMOYL-L-ALANINE AMIDASE AMIC"/>
    <property type="match status" value="1"/>
</dbReference>
<dbReference type="PANTHER" id="PTHR30404">
    <property type="entry name" value="N-ACETYLMURAMOYL-L-ALANINE AMIDASE"/>
    <property type="match status" value="1"/>
</dbReference>
<keyword evidence="7" id="KW-1185">Reference proteome</keyword>
<proteinExistence type="predicted"/>
<dbReference type="Pfam" id="PF01520">
    <property type="entry name" value="Amidase_3"/>
    <property type="match status" value="1"/>
</dbReference>
<name>A0ABQ3HRH0_9SPHI</name>
<evidence type="ECO:0000256" key="4">
    <source>
        <dbReference type="SAM" id="SignalP"/>
    </source>
</evidence>
<feature type="domain" description="MurNAc-LAA" evidence="5">
    <location>
        <begin position="107"/>
        <end position="281"/>
    </location>
</feature>
<dbReference type="SMART" id="SM00646">
    <property type="entry name" value="Ami_3"/>
    <property type="match status" value="1"/>
</dbReference>
<comment type="catalytic activity">
    <reaction evidence="1">
        <text>Hydrolyzes the link between N-acetylmuramoyl residues and L-amino acid residues in certain cell-wall glycopeptides.</text>
        <dbReference type="EC" id="3.5.1.28"/>
    </reaction>
</comment>
<evidence type="ECO:0000256" key="2">
    <source>
        <dbReference type="ARBA" id="ARBA00011901"/>
    </source>
</evidence>
<evidence type="ECO:0000313" key="6">
    <source>
        <dbReference type="EMBL" id="GHE23071.1"/>
    </source>
</evidence>
<feature type="signal peptide" evidence="4">
    <location>
        <begin position="1"/>
        <end position="28"/>
    </location>
</feature>
<keyword evidence="3" id="KW-0378">Hydrolase</keyword>
<dbReference type="EMBL" id="BNAF01000001">
    <property type="protein sequence ID" value="GHE23071.1"/>
    <property type="molecule type" value="Genomic_DNA"/>
</dbReference>
<dbReference type="InterPro" id="IPR050695">
    <property type="entry name" value="N-acetylmuramoyl_amidase_3"/>
</dbReference>
<dbReference type="InterPro" id="IPR002508">
    <property type="entry name" value="MurNAc-LAA_cat"/>
</dbReference>
<evidence type="ECO:0000259" key="5">
    <source>
        <dbReference type="SMART" id="SM00646"/>
    </source>
</evidence>
<protein>
    <recommendedName>
        <fullName evidence="2">N-acetylmuramoyl-L-alanine amidase</fullName>
        <ecNumber evidence="2">3.5.1.28</ecNumber>
    </recommendedName>
</protein>